<dbReference type="InterPro" id="IPR006016">
    <property type="entry name" value="UspA"/>
</dbReference>
<accession>A0ABU5IDL9</accession>
<comment type="caution">
    <text evidence="3">The sequence shown here is derived from an EMBL/GenBank/DDBJ whole genome shotgun (WGS) entry which is preliminary data.</text>
</comment>
<dbReference type="EMBL" id="JAXOJX010000015">
    <property type="protein sequence ID" value="MDZ5457213.1"/>
    <property type="molecule type" value="Genomic_DNA"/>
</dbReference>
<feature type="domain" description="UspA" evidence="2">
    <location>
        <begin position="217"/>
        <end position="268"/>
    </location>
</feature>
<organism evidence="3 4">
    <name type="scientific">Azohydromonas lata</name>
    <dbReference type="NCBI Taxonomy" id="45677"/>
    <lineage>
        <taxon>Bacteria</taxon>
        <taxon>Pseudomonadati</taxon>
        <taxon>Pseudomonadota</taxon>
        <taxon>Betaproteobacteria</taxon>
        <taxon>Burkholderiales</taxon>
        <taxon>Sphaerotilaceae</taxon>
        <taxon>Azohydromonas</taxon>
    </lineage>
</organism>
<dbReference type="Gene3D" id="3.40.50.12370">
    <property type="match status" value="1"/>
</dbReference>
<dbReference type="RefSeq" id="WP_322465579.1">
    <property type="nucleotide sequence ID" value="NZ_JAXOJX010000015.1"/>
</dbReference>
<proteinExistence type="inferred from homology"/>
<dbReference type="CDD" id="cd00293">
    <property type="entry name" value="USP-like"/>
    <property type="match status" value="1"/>
</dbReference>
<gene>
    <name evidence="3" type="ORF">SM757_11595</name>
</gene>
<reference evidence="3 4" key="1">
    <citation type="submission" date="2023-11" db="EMBL/GenBank/DDBJ databases">
        <title>Draft genome of Azohydromonas lata strain H1 (DSM1123), a polyhydroxyalkanoate producer.</title>
        <authorList>
            <person name="Traversa D."/>
            <person name="D'Addabbo P."/>
            <person name="Pazzani C."/>
            <person name="Manzari C."/>
            <person name="Chiara M."/>
            <person name="Scrascia M."/>
        </authorList>
    </citation>
    <scope>NUCLEOTIDE SEQUENCE [LARGE SCALE GENOMIC DNA]</scope>
    <source>
        <strain evidence="3 4">H1</strain>
    </source>
</reference>
<dbReference type="PANTHER" id="PTHR46268:SF15">
    <property type="entry name" value="UNIVERSAL STRESS PROTEIN HP_0031"/>
    <property type="match status" value="1"/>
</dbReference>
<keyword evidence="4" id="KW-1185">Reference proteome</keyword>
<protein>
    <submittedName>
        <fullName evidence="3">Universal stress protein</fullName>
    </submittedName>
</protein>
<dbReference type="PRINTS" id="PR01438">
    <property type="entry name" value="UNVRSLSTRESS"/>
</dbReference>
<evidence type="ECO:0000313" key="4">
    <source>
        <dbReference type="Proteomes" id="UP001293718"/>
    </source>
</evidence>
<evidence type="ECO:0000256" key="1">
    <source>
        <dbReference type="ARBA" id="ARBA00008791"/>
    </source>
</evidence>
<sequence>MSPVASVLLHVDSQPRCAMRLALASRLAQRLEAQVTALYTAAPVLPRGLGLLSENQGLALAPALDAERRVQARALFDACAADASHLRWTEADTAQPLVAGFVRQALLHDLMVLGQSDRDDAAAGVPLDFVESVAVDSGRPVLAVPYAGNFTDVGRNVLLAWKPTRESARALAALLPLLRDGARVHVASWGSDPREIEPLLRRHGVEAQFHDEGRAPGELGDALLSLAADLSVDLLAMGCYGHSRARELMLGGASRTVLQAMTVPVLLAH</sequence>
<comment type="similarity">
    <text evidence="1">Belongs to the universal stress protein A family.</text>
</comment>
<evidence type="ECO:0000313" key="3">
    <source>
        <dbReference type="EMBL" id="MDZ5457213.1"/>
    </source>
</evidence>
<dbReference type="InterPro" id="IPR006015">
    <property type="entry name" value="Universal_stress_UspA"/>
</dbReference>
<dbReference type="SUPFAM" id="SSF52402">
    <property type="entry name" value="Adenine nucleotide alpha hydrolases-like"/>
    <property type="match status" value="2"/>
</dbReference>
<evidence type="ECO:0000259" key="2">
    <source>
        <dbReference type="Pfam" id="PF00582"/>
    </source>
</evidence>
<name>A0ABU5IDL9_9BURK</name>
<dbReference type="PANTHER" id="PTHR46268">
    <property type="entry name" value="STRESS RESPONSE PROTEIN NHAX"/>
    <property type="match status" value="1"/>
</dbReference>
<dbReference type="Proteomes" id="UP001293718">
    <property type="component" value="Unassembled WGS sequence"/>
</dbReference>
<dbReference type="Pfam" id="PF00582">
    <property type="entry name" value="Usp"/>
    <property type="match status" value="1"/>
</dbReference>